<feature type="compositionally biased region" description="Basic and acidic residues" evidence="1">
    <location>
        <begin position="94"/>
        <end position="127"/>
    </location>
</feature>
<comment type="caution">
    <text evidence="2">The sequence shown here is derived from an EMBL/GenBank/DDBJ whole genome shotgun (WGS) entry which is preliminary data.</text>
</comment>
<keyword evidence="3" id="KW-1185">Reference proteome</keyword>
<proteinExistence type="predicted"/>
<name>A0A9W9ZVI5_9CNID</name>
<sequence length="136" mass="15807">MGSSESTKKLTVERSEEEGSPGIVKVSERVVRRLRGQIDLPLQGDEEIGQDDINNIWHDLQQERARLKHQQEHLQEFMQNAYDEGRQVEAKRLKENRGTLGDKDAQGMENQWRKTLEEKDAESRTKEASFWNKLAC</sequence>
<dbReference type="OrthoDB" id="70030at2759"/>
<dbReference type="EMBL" id="MU825545">
    <property type="protein sequence ID" value="KAJ7388235.1"/>
    <property type="molecule type" value="Genomic_DNA"/>
</dbReference>
<evidence type="ECO:0000313" key="2">
    <source>
        <dbReference type="EMBL" id="KAJ7388235.1"/>
    </source>
</evidence>
<gene>
    <name evidence="2" type="ORF">OS493_039069</name>
</gene>
<dbReference type="AlphaFoldDB" id="A0A9W9ZVI5"/>
<feature type="region of interest" description="Disordered" evidence="1">
    <location>
        <begin position="94"/>
        <end position="136"/>
    </location>
</feature>
<reference evidence="2" key="1">
    <citation type="submission" date="2023-01" db="EMBL/GenBank/DDBJ databases">
        <title>Genome assembly of the deep-sea coral Lophelia pertusa.</title>
        <authorList>
            <person name="Herrera S."/>
            <person name="Cordes E."/>
        </authorList>
    </citation>
    <scope>NUCLEOTIDE SEQUENCE</scope>
    <source>
        <strain evidence="2">USNM1676648</strain>
        <tissue evidence="2">Polyp</tissue>
    </source>
</reference>
<accession>A0A9W9ZVI5</accession>
<protein>
    <submittedName>
        <fullName evidence="2">Uncharacterized protein</fullName>
    </submittedName>
</protein>
<dbReference type="Proteomes" id="UP001163046">
    <property type="component" value="Unassembled WGS sequence"/>
</dbReference>
<evidence type="ECO:0000256" key="1">
    <source>
        <dbReference type="SAM" id="MobiDB-lite"/>
    </source>
</evidence>
<feature type="compositionally biased region" description="Basic and acidic residues" evidence="1">
    <location>
        <begin position="1"/>
        <end position="14"/>
    </location>
</feature>
<evidence type="ECO:0000313" key="3">
    <source>
        <dbReference type="Proteomes" id="UP001163046"/>
    </source>
</evidence>
<organism evidence="2 3">
    <name type="scientific">Desmophyllum pertusum</name>
    <dbReference type="NCBI Taxonomy" id="174260"/>
    <lineage>
        <taxon>Eukaryota</taxon>
        <taxon>Metazoa</taxon>
        <taxon>Cnidaria</taxon>
        <taxon>Anthozoa</taxon>
        <taxon>Hexacorallia</taxon>
        <taxon>Scleractinia</taxon>
        <taxon>Caryophylliina</taxon>
        <taxon>Caryophylliidae</taxon>
        <taxon>Desmophyllum</taxon>
    </lineage>
</organism>
<feature type="region of interest" description="Disordered" evidence="1">
    <location>
        <begin position="1"/>
        <end position="21"/>
    </location>
</feature>